<dbReference type="EMBL" id="CAJPWZ010002391">
    <property type="protein sequence ID" value="CAG2237559.1"/>
    <property type="molecule type" value="Genomic_DNA"/>
</dbReference>
<proteinExistence type="predicted"/>
<dbReference type="AlphaFoldDB" id="A0A8S3TVR0"/>
<evidence type="ECO:0000313" key="1">
    <source>
        <dbReference type="EMBL" id="CAG2237559.1"/>
    </source>
</evidence>
<accession>A0A8S3TVR0</accession>
<dbReference type="Proteomes" id="UP000683360">
    <property type="component" value="Unassembled WGS sequence"/>
</dbReference>
<protein>
    <submittedName>
        <fullName evidence="1">Uncharacterized protein</fullName>
    </submittedName>
</protein>
<reference evidence="1" key="1">
    <citation type="submission" date="2021-03" db="EMBL/GenBank/DDBJ databases">
        <authorList>
            <person name="Bekaert M."/>
        </authorList>
    </citation>
    <scope>NUCLEOTIDE SEQUENCE</scope>
</reference>
<comment type="caution">
    <text evidence="1">The sequence shown here is derived from an EMBL/GenBank/DDBJ whole genome shotgun (WGS) entry which is preliminary data.</text>
</comment>
<keyword evidence="2" id="KW-1185">Reference proteome</keyword>
<gene>
    <name evidence="1" type="ORF">MEDL_50000</name>
</gene>
<sequence length="161" mass="19100">MNSRFDVIDNELLDIKRQLNWTRVSNQFSKTERDITMVSRLLKNIYEGPLAIRNSEKMYFIHSFEKHVYKLCIRSISWHNGGANKGLSDAILQTAMTSLHYNRPKMQTFMLGILKLLVLGLNNELAYRKLQFGEADYLYTKRQWESRLYNVTEKMKTINER</sequence>
<organism evidence="1 2">
    <name type="scientific">Mytilus edulis</name>
    <name type="common">Blue mussel</name>
    <dbReference type="NCBI Taxonomy" id="6550"/>
    <lineage>
        <taxon>Eukaryota</taxon>
        <taxon>Metazoa</taxon>
        <taxon>Spiralia</taxon>
        <taxon>Lophotrochozoa</taxon>
        <taxon>Mollusca</taxon>
        <taxon>Bivalvia</taxon>
        <taxon>Autobranchia</taxon>
        <taxon>Pteriomorphia</taxon>
        <taxon>Mytilida</taxon>
        <taxon>Mytiloidea</taxon>
        <taxon>Mytilidae</taxon>
        <taxon>Mytilinae</taxon>
        <taxon>Mytilus</taxon>
    </lineage>
</organism>
<dbReference type="OrthoDB" id="9939466at2759"/>
<evidence type="ECO:0000313" key="2">
    <source>
        <dbReference type="Proteomes" id="UP000683360"/>
    </source>
</evidence>
<name>A0A8S3TVR0_MYTED</name>